<feature type="compositionally biased region" description="Pro residues" evidence="2">
    <location>
        <begin position="997"/>
        <end position="1006"/>
    </location>
</feature>
<feature type="region of interest" description="Disordered" evidence="2">
    <location>
        <begin position="992"/>
        <end position="1014"/>
    </location>
</feature>
<dbReference type="PANTHER" id="PTHR36842:SF1">
    <property type="entry name" value="PROTEIN TOLB"/>
    <property type="match status" value="1"/>
</dbReference>
<dbReference type="Gene3D" id="2.120.10.30">
    <property type="entry name" value="TolB, C-terminal domain"/>
    <property type="match status" value="4"/>
</dbReference>
<dbReference type="Gene3D" id="2.30.40.10">
    <property type="entry name" value="Urease, subunit C, domain 1"/>
    <property type="match status" value="1"/>
</dbReference>
<dbReference type="InterPro" id="IPR032466">
    <property type="entry name" value="Metal_Hydrolase"/>
</dbReference>
<dbReference type="PROSITE" id="PS51318">
    <property type="entry name" value="TAT"/>
    <property type="match status" value="1"/>
</dbReference>
<dbReference type="SUPFAM" id="SSF50993">
    <property type="entry name" value="Peptidase/esterase 'gauge' domain"/>
    <property type="match status" value="1"/>
</dbReference>
<proteinExistence type="inferred from homology"/>
<dbReference type="InterPro" id="IPR006680">
    <property type="entry name" value="Amidohydro-rel"/>
</dbReference>
<dbReference type="Proteomes" id="UP000268727">
    <property type="component" value="Unassembled WGS sequence"/>
</dbReference>
<dbReference type="Gene3D" id="3.30.110.90">
    <property type="entry name" value="Amidohydrolase"/>
    <property type="match status" value="1"/>
</dbReference>
<dbReference type="InterPro" id="IPR011659">
    <property type="entry name" value="WD40"/>
</dbReference>
<evidence type="ECO:0000256" key="2">
    <source>
        <dbReference type="SAM" id="MobiDB-lite"/>
    </source>
</evidence>
<dbReference type="InterPro" id="IPR011059">
    <property type="entry name" value="Metal-dep_hydrolase_composite"/>
</dbReference>
<dbReference type="AlphaFoldDB" id="A0A3N1HGV2"/>
<reference evidence="5 6" key="1">
    <citation type="submission" date="2018-11" db="EMBL/GenBank/DDBJ databases">
        <title>Sequencing the genomes of 1000 actinobacteria strains.</title>
        <authorList>
            <person name="Klenk H.-P."/>
        </authorList>
    </citation>
    <scope>NUCLEOTIDE SEQUENCE [LARGE SCALE GENOMIC DNA]</scope>
    <source>
        <strain evidence="5 6">DSM 44231</strain>
    </source>
</reference>
<feature type="chain" id="PRO_5018214358" evidence="3">
    <location>
        <begin position="31"/>
        <end position="1036"/>
    </location>
</feature>
<feature type="signal peptide" evidence="3">
    <location>
        <begin position="1"/>
        <end position="30"/>
    </location>
</feature>
<dbReference type="RefSeq" id="WP_123746791.1">
    <property type="nucleotide sequence ID" value="NZ_RJKM01000001.1"/>
</dbReference>
<accession>A0A3N1HGV2</accession>
<dbReference type="Pfam" id="PF07676">
    <property type="entry name" value="PD40"/>
    <property type="match status" value="6"/>
</dbReference>
<gene>
    <name evidence="5" type="ORF">EDD40_7175</name>
</gene>
<organism evidence="5 6">
    <name type="scientific">Saccharothrix texasensis</name>
    <dbReference type="NCBI Taxonomy" id="103734"/>
    <lineage>
        <taxon>Bacteria</taxon>
        <taxon>Bacillati</taxon>
        <taxon>Actinomycetota</taxon>
        <taxon>Actinomycetes</taxon>
        <taxon>Pseudonocardiales</taxon>
        <taxon>Pseudonocardiaceae</taxon>
        <taxon>Saccharothrix</taxon>
    </lineage>
</organism>
<comment type="similarity">
    <text evidence="1">Belongs to the TolB family.</text>
</comment>
<dbReference type="InterPro" id="IPR006311">
    <property type="entry name" value="TAT_signal"/>
</dbReference>
<evidence type="ECO:0000259" key="4">
    <source>
        <dbReference type="Pfam" id="PF01979"/>
    </source>
</evidence>
<dbReference type="SUPFAM" id="SSF51338">
    <property type="entry name" value="Composite domain of metallo-dependent hydrolases"/>
    <property type="match status" value="1"/>
</dbReference>
<dbReference type="GO" id="GO:0016810">
    <property type="term" value="F:hydrolase activity, acting on carbon-nitrogen (but not peptide) bonds"/>
    <property type="evidence" value="ECO:0007669"/>
    <property type="project" value="InterPro"/>
</dbReference>
<keyword evidence="6" id="KW-1185">Reference proteome</keyword>
<dbReference type="PANTHER" id="PTHR36842">
    <property type="entry name" value="PROTEIN TOLB HOMOLOG"/>
    <property type="match status" value="1"/>
</dbReference>
<keyword evidence="3" id="KW-0732">Signal</keyword>
<feature type="domain" description="Amidohydrolase-related" evidence="4">
    <location>
        <begin position="649"/>
        <end position="985"/>
    </location>
</feature>
<dbReference type="SUPFAM" id="SSF82171">
    <property type="entry name" value="DPP6 N-terminal domain-like"/>
    <property type="match status" value="1"/>
</dbReference>
<name>A0A3N1HGV2_9PSEU</name>
<dbReference type="OrthoDB" id="9808778at2"/>
<dbReference type="Gene3D" id="1.20.58.520">
    <property type="entry name" value="Amidohydrolase"/>
    <property type="match status" value="1"/>
</dbReference>
<dbReference type="InterPro" id="IPR011042">
    <property type="entry name" value="6-blade_b-propeller_TolB-like"/>
</dbReference>
<dbReference type="Pfam" id="PF01979">
    <property type="entry name" value="Amidohydro_1"/>
    <property type="match status" value="1"/>
</dbReference>
<evidence type="ECO:0000256" key="3">
    <source>
        <dbReference type="SAM" id="SignalP"/>
    </source>
</evidence>
<dbReference type="EMBL" id="RJKM01000001">
    <property type="protein sequence ID" value="ROP41738.1"/>
    <property type="molecule type" value="Genomic_DNA"/>
</dbReference>
<dbReference type="SUPFAM" id="SSF51556">
    <property type="entry name" value="Metallo-dependent hydrolases"/>
    <property type="match status" value="1"/>
</dbReference>
<feature type="region of interest" description="Disordered" evidence="2">
    <location>
        <begin position="34"/>
        <end position="58"/>
    </location>
</feature>
<sequence length="1036" mass="111779">MTTGGDLSRRAVLAGSGRIAAALGATGALAAVAPPGARADDDPGGSAEGGAVLREGTNISVAPSPDGRWLAMDLVTAIWVLPARGGTARRLTTDLQDATLPSWSPDGRSIAFQSYRDGNFHLHVVDVGGGEPRQLTRGRFDHREPAFSPDGKRIAFTSDRGGSYGVWLLDVASGDVTALAGPPGEAAAPRWSADGERIVFTVDENAVDVVTVSTAERVRVATAPAGGRVHGAAFGPDDRTPSYTLVRGARADLVLGDRQVTTGEDVFGFAATWTGDSALYTADGRIRRRELAGAVREIPFQAVVPVARRSPRRPAREAEGGPVRGIASPVVSRDGRQVAFRALNAVHVVPITGGRPRRLTDGAFFDSDPDFAPDGRSIVYSSDRRGVPALRLRDLVTGDDTALGGAVAGAQTLPRFSPDGKRVAYVDQDGAVWVLDIAAGSHRQVTPTLFQPGRPTWSADGTVLALAAVKPFSRRFREGTSQILTVRLSDGELRYTEPMPFRSIATRGDDGPVWSPDGRHLAFVVESVAWVVAVDAEGRFLGDPRQVTREVTDSPAWCGPDALVHLRDGVLRRVRLDGGPSRTIRLDFSWRRPAPPHREIIHAGAVWDGESGGLRHDVDIVVEHGRVQEVRPHRAAAGERVVDAHDLVAMPGLVDAHNHWHLRGRQWGARQGRLWLAYGITTVRSPGDPVYQMLETKEALEAGALVGPRFFGTGEAIDGSRVYYSFMRPTLSREQLDLELKRAFELDYDLVKTYVRLPVELQREAVRAARRVGVPLSSHYLYPAAAIGMDGMEHVGATNRLGYSHTVSRTGRAYQDVVELFARSGMSVTPTLFHSRALYAEDKSLVTDERTRVLFPPWEYDRYAADAEVAGKPESPWSRDILAGWVDMVLRVHREGGLVICGTDAPLDTVATSTHQNLRAMVAFGFTPVEALTTATRNPAAWLGLSGRVGALRPGAHADIALVAGNPLVDIRAAAAVRQVVVGGTTHRVDDLLAPFRTPPPVPPGRPRSHDHDVAHDPGHWWHEPEWATRACCGEV</sequence>
<protein>
    <submittedName>
        <fullName evidence="5">WD40 repeat protein</fullName>
    </submittedName>
</protein>
<evidence type="ECO:0000256" key="1">
    <source>
        <dbReference type="ARBA" id="ARBA00009820"/>
    </source>
</evidence>
<comment type="caution">
    <text evidence="5">The sequence shown here is derived from an EMBL/GenBank/DDBJ whole genome shotgun (WGS) entry which is preliminary data.</text>
</comment>
<dbReference type="Gene3D" id="3.40.50.10910">
    <property type="entry name" value="Amidohydrolase"/>
    <property type="match status" value="1"/>
</dbReference>
<evidence type="ECO:0000313" key="6">
    <source>
        <dbReference type="Proteomes" id="UP000268727"/>
    </source>
</evidence>
<evidence type="ECO:0000313" key="5">
    <source>
        <dbReference type="EMBL" id="ROP41738.1"/>
    </source>
</evidence>